<accession>A0A3B0TY09</accession>
<keyword evidence="2" id="KW-0808">Transferase</keyword>
<keyword evidence="2" id="KW-0489">Methyltransferase</keyword>
<dbReference type="GO" id="GO:0004047">
    <property type="term" value="F:aminomethyltransferase activity"/>
    <property type="evidence" value="ECO:0007669"/>
    <property type="project" value="UniProtKB-EC"/>
</dbReference>
<dbReference type="Pfam" id="PF08669">
    <property type="entry name" value="GCV_T_C"/>
    <property type="match status" value="1"/>
</dbReference>
<dbReference type="SUPFAM" id="SSF101790">
    <property type="entry name" value="Aminomethyltransferase beta-barrel domain"/>
    <property type="match status" value="1"/>
</dbReference>
<dbReference type="EMBL" id="UOEQ01000205">
    <property type="protein sequence ID" value="VAW19252.1"/>
    <property type="molecule type" value="Genomic_DNA"/>
</dbReference>
<gene>
    <name evidence="2" type="ORF">MNBD_ALPHA11-6</name>
</gene>
<dbReference type="InterPro" id="IPR028896">
    <property type="entry name" value="GcvT/YgfZ/DmdA"/>
</dbReference>
<dbReference type="PANTHER" id="PTHR43757:SF2">
    <property type="entry name" value="AMINOMETHYLTRANSFERASE, MITOCHONDRIAL"/>
    <property type="match status" value="1"/>
</dbReference>
<protein>
    <submittedName>
        <fullName evidence="2">Aminomethyltransferase (Glycine cleavage system T protein)</fullName>
        <ecNumber evidence="2">2.1.2.10</ecNumber>
    </submittedName>
</protein>
<dbReference type="GO" id="GO:0008168">
    <property type="term" value="F:methyltransferase activity"/>
    <property type="evidence" value="ECO:0007669"/>
    <property type="project" value="UniProtKB-KW"/>
</dbReference>
<dbReference type="SUPFAM" id="SSF103025">
    <property type="entry name" value="Folate-binding domain"/>
    <property type="match status" value="1"/>
</dbReference>
<reference evidence="2" key="1">
    <citation type="submission" date="2018-06" db="EMBL/GenBank/DDBJ databases">
        <authorList>
            <person name="Zhirakovskaya E."/>
        </authorList>
    </citation>
    <scope>NUCLEOTIDE SEQUENCE</scope>
</reference>
<dbReference type="AlphaFoldDB" id="A0A3B0TY09"/>
<sequence>GARDSLRLEAGLCLYGHDMNDKIDPVSANIIFAVGKKRRETGGFTGADAVISVLKNGPEMLRVGVLFDGRMPVREGADIVDDADKKIGSITSGTFSPTLGAPIAMGYVPASMSAAGTKITAIVRGKKISGTISNMPFVPQNYARKPGV</sequence>
<dbReference type="Gene3D" id="2.40.30.110">
    <property type="entry name" value="Aminomethyltransferase beta-barrel domains"/>
    <property type="match status" value="1"/>
</dbReference>
<dbReference type="InterPro" id="IPR029043">
    <property type="entry name" value="GcvT/YgfZ_C"/>
</dbReference>
<dbReference type="InterPro" id="IPR013977">
    <property type="entry name" value="GcvT_C"/>
</dbReference>
<dbReference type="PANTHER" id="PTHR43757">
    <property type="entry name" value="AMINOMETHYLTRANSFERASE"/>
    <property type="match status" value="1"/>
</dbReference>
<dbReference type="GO" id="GO:0032259">
    <property type="term" value="P:methylation"/>
    <property type="evidence" value="ECO:0007669"/>
    <property type="project" value="UniProtKB-KW"/>
</dbReference>
<evidence type="ECO:0000259" key="1">
    <source>
        <dbReference type="Pfam" id="PF08669"/>
    </source>
</evidence>
<feature type="domain" description="Aminomethyltransferase C-terminal" evidence="1">
    <location>
        <begin position="63"/>
        <end position="138"/>
    </location>
</feature>
<proteinExistence type="predicted"/>
<feature type="non-terminal residue" evidence="2">
    <location>
        <position position="1"/>
    </location>
</feature>
<evidence type="ECO:0000313" key="2">
    <source>
        <dbReference type="EMBL" id="VAW19252.1"/>
    </source>
</evidence>
<dbReference type="EC" id="2.1.2.10" evidence="2"/>
<dbReference type="Gene3D" id="4.10.1250.10">
    <property type="entry name" value="Aminomethyltransferase fragment"/>
    <property type="match status" value="1"/>
</dbReference>
<name>A0A3B0TY09_9ZZZZ</name>
<organism evidence="2">
    <name type="scientific">hydrothermal vent metagenome</name>
    <dbReference type="NCBI Taxonomy" id="652676"/>
    <lineage>
        <taxon>unclassified sequences</taxon>
        <taxon>metagenomes</taxon>
        <taxon>ecological metagenomes</taxon>
    </lineage>
</organism>